<evidence type="ECO:0000256" key="1">
    <source>
        <dbReference type="SAM" id="MobiDB-lite"/>
    </source>
</evidence>
<keyword evidence="3" id="KW-1185">Reference proteome</keyword>
<gene>
    <name evidence="2" type="ORF">N0F65_006908</name>
</gene>
<reference evidence="2" key="2">
    <citation type="journal article" date="2023" name="Microbiol Resour">
        <title>Decontamination and Annotation of the Draft Genome Sequence of the Oomycete Lagenidium giganteum ARSEF 373.</title>
        <authorList>
            <person name="Morgan W.R."/>
            <person name="Tartar A."/>
        </authorList>
    </citation>
    <scope>NUCLEOTIDE SEQUENCE</scope>
    <source>
        <strain evidence="2">ARSEF 373</strain>
    </source>
</reference>
<comment type="caution">
    <text evidence="2">The sequence shown here is derived from an EMBL/GenBank/DDBJ whole genome shotgun (WGS) entry which is preliminary data.</text>
</comment>
<dbReference type="Proteomes" id="UP001146120">
    <property type="component" value="Unassembled WGS sequence"/>
</dbReference>
<protein>
    <submittedName>
        <fullName evidence="2">Uncharacterized protein</fullName>
    </submittedName>
</protein>
<dbReference type="AlphaFoldDB" id="A0AAV2ZFU1"/>
<sequence>MSWGSNQKIDKFYKGAQSDTPWNKDLLWRYHVSKESKQAKVQLSPHRSPTQQQQPRMKMGITGTLIPDITPRYDAVGMERGSLTSSSGRRLLGLAPQPADMFETQSVASRARSHRSSASSSSLSSSSSLGSIRMNEVQEILENQSRLLKEKTSEEINVMRYALLEEARKREAAEKKIHYLCEKLGIDDQDL</sequence>
<organism evidence="2 3">
    <name type="scientific">Lagenidium giganteum</name>
    <dbReference type="NCBI Taxonomy" id="4803"/>
    <lineage>
        <taxon>Eukaryota</taxon>
        <taxon>Sar</taxon>
        <taxon>Stramenopiles</taxon>
        <taxon>Oomycota</taxon>
        <taxon>Peronosporomycetes</taxon>
        <taxon>Pythiales</taxon>
        <taxon>Pythiaceae</taxon>
    </lineage>
</organism>
<evidence type="ECO:0000313" key="3">
    <source>
        <dbReference type="Proteomes" id="UP001146120"/>
    </source>
</evidence>
<reference evidence="2" key="1">
    <citation type="submission" date="2022-11" db="EMBL/GenBank/DDBJ databases">
        <authorList>
            <person name="Morgan W.R."/>
            <person name="Tartar A."/>
        </authorList>
    </citation>
    <scope>NUCLEOTIDE SEQUENCE</scope>
    <source>
        <strain evidence="2">ARSEF 373</strain>
    </source>
</reference>
<feature type="compositionally biased region" description="Low complexity" evidence="1">
    <location>
        <begin position="106"/>
        <end position="130"/>
    </location>
</feature>
<proteinExistence type="predicted"/>
<evidence type="ECO:0000313" key="2">
    <source>
        <dbReference type="EMBL" id="DBA04906.1"/>
    </source>
</evidence>
<name>A0AAV2ZFU1_9STRA</name>
<accession>A0AAV2ZFU1</accession>
<dbReference type="EMBL" id="DAKRPA010000004">
    <property type="protein sequence ID" value="DBA04906.1"/>
    <property type="molecule type" value="Genomic_DNA"/>
</dbReference>
<feature type="region of interest" description="Disordered" evidence="1">
    <location>
        <begin position="104"/>
        <end position="130"/>
    </location>
</feature>